<reference evidence="1 2" key="1">
    <citation type="submission" date="2017-09" db="EMBL/GenBank/DDBJ databases">
        <title>Large-scale bioinformatics analysis of Bacillus genomes uncovers conserved roles of natural products in bacterial physiology.</title>
        <authorList>
            <consortium name="Agbiome Team Llc"/>
            <person name="Bleich R.M."/>
            <person name="Kirk G.J."/>
            <person name="Santa Maria K.C."/>
            <person name="Allen S.E."/>
            <person name="Farag S."/>
            <person name="Shank E.A."/>
            <person name="Bowers A."/>
        </authorList>
    </citation>
    <scope>NUCLEOTIDE SEQUENCE [LARGE SCALE GENOMIC DNA]</scope>
    <source>
        <strain evidence="1 2">AFS015413</strain>
    </source>
</reference>
<accession>A0A9X6VCZ1</accession>
<name>A0A9X6VCZ1_BACTU</name>
<protein>
    <submittedName>
        <fullName evidence="1">Uncharacterized protein</fullName>
    </submittedName>
</protein>
<sequence>MGYISKKEEIELLYLYLDGYRYLTKEQDGKVKLWRNPPKRFKLAKGSFWTVQEGVSYEGDWCRPTHGDYNFTKWEDAPIAINEIVDVRGIK</sequence>
<evidence type="ECO:0000313" key="2">
    <source>
        <dbReference type="Proteomes" id="UP000220397"/>
    </source>
</evidence>
<comment type="caution">
    <text evidence="1">The sequence shown here is derived from an EMBL/GenBank/DDBJ whole genome shotgun (WGS) entry which is preliminary data.</text>
</comment>
<organism evidence="1 2">
    <name type="scientific">Bacillus thuringiensis</name>
    <dbReference type="NCBI Taxonomy" id="1428"/>
    <lineage>
        <taxon>Bacteria</taxon>
        <taxon>Bacillati</taxon>
        <taxon>Bacillota</taxon>
        <taxon>Bacilli</taxon>
        <taxon>Bacillales</taxon>
        <taxon>Bacillaceae</taxon>
        <taxon>Bacillus</taxon>
        <taxon>Bacillus cereus group</taxon>
    </lineage>
</organism>
<evidence type="ECO:0000313" key="1">
    <source>
        <dbReference type="EMBL" id="PFB08221.1"/>
    </source>
</evidence>
<dbReference type="EMBL" id="NTUS01000026">
    <property type="protein sequence ID" value="PFB08221.1"/>
    <property type="molecule type" value="Genomic_DNA"/>
</dbReference>
<gene>
    <name evidence="1" type="ORF">CN398_09020</name>
</gene>
<dbReference type="Proteomes" id="UP000220397">
    <property type="component" value="Unassembled WGS sequence"/>
</dbReference>
<proteinExistence type="predicted"/>
<dbReference type="AlphaFoldDB" id="A0A9X6VCZ1"/>